<organism evidence="2 3">
    <name type="scientific">Paenibacillus psychroresistens</name>
    <dbReference type="NCBI Taxonomy" id="1778678"/>
    <lineage>
        <taxon>Bacteria</taxon>
        <taxon>Bacillati</taxon>
        <taxon>Bacillota</taxon>
        <taxon>Bacilli</taxon>
        <taxon>Bacillales</taxon>
        <taxon>Paenibacillaceae</taxon>
        <taxon>Paenibacillus</taxon>
    </lineage>
</organism>
<dbReference type="RefSeq" id="WP_155700745.1">
    <property type="nucleotide sequence ID" value="NZ_CP034235.1"/>
</dbReference>
<proteinExistence type="predicted"/>
<feature type="region of interest" description="Disordered" evidence="1">
    <location>
        <begin position="1"/>
        <end position="61"/>
    </location>
</feature>
<dbReference type="InterPro" id="IPR025435">
    <property type="entry name" value="YfhD-like"/>
</dbReference>
<dbReference type="Proteomes" id="UP000426246">
    <property type="component" value="Chromosome"/>
</dbReference>
<dbReference type="EMBL" id="CP034235">
    <property type="protein sequence ID" value="QGQ95709.1"/>
    <property type="molecule type" value="Genomic_DNA"/>
</dbReference>
<evidence type="ECO:0000313" key="3">
    <source>
        <dbReference type="Proteomes" id="UP000426246"/>
    </source>
</evidence>
<gene>
    <name evidence="2" type="ORF">EHS13_12855</name>
</gene>
<sequence length="61" mass="6634">MSSENKTNGSSQEKTQRQKNLPIASSQDVEFSSEAADSQDLEANQRATAANNRQKSSESSE</sequence>
<dbReference type="Pfam" id="PF14151">
    <property type="entry name" value="YfhD"/>
    <property type="match status" value="1"/>
</dbReference>
<name>A0A6B8RI07_9BACL</name>
<dbReference type="KEGG" id="ppsc:EHS13_12855"/>
<feature type="compositionally biased region" description="Polar residues" evidence="1">
    <location>
        <begin position="1"/>
        <end position="13"/>
    </location>
</feature>
<keyword evidence="3" id="KW-1185">Reference proteome</keyword>
<evidence type="ECO:0000313" key="2">
    <source>
        <dbReference type="EMBL" id="QGQ95709.1"/>
    </source>
</evidence>
<reference evidence="3" key="1">
    <citation type="submission" date="2018-11" db="EMBL/GenBank/DDBJ databases">
        <title>Complete genome sequence of Paenibacillus sp. ML311-T8.</title>
        <authorList>
            <person name="Nam Y.-D."/>
            <person name="Kang J."/>
            <person name="Chung W.-H."/>
            <person name="Park Y.S."/>
        </authorList>
    </citation>
    <scope>NUCLEOTIDE SEQUENCE [LARGE SCALE GENOMIC DNA]</scope>
    <source>
        <strain evidence="3">ML311-T8</strain>
    </source>
</reference>
<accession>A0A6B8RI07</accession>
<protein>
    <submittedName>
        <fullName evidence="2">YfhD family protein</fullName>
    </submittedName>
</protein>
<dbReference type="AlphaFoldDB" id="A0A6B8RI07"/>
<evidence type="ECO:0000256" key="1">
    <source>
        <dbReference type="SAM" id="MobiDB-lite"/>
    </source>
</evidence>
<feature type="compositionally biased region" description="Low complexity" evidence="1">
    <location>
        <begin position="44"/>
        <end position="54"/>
    </location>
</feature>